<feature type="chain" id="PRO_5019570921" description="PEP-CTERM sorting domain-containing protein" evidence="2">
    <location>
        <begin position="29"/>
        <end position="301"/>
    </location>
</feature>
<keyword evidence="1" id="KW-0472">Membrane</keyword>
<dbReference type="AlphaFoldDB" id="A0A437Q1C2"/>
<keyword evidence="1" id="KW-1133">Transmembrane helix</keyword>
<proteinExistence type="predicted"/>
<comment type="caution">
    <text evidence="3">The sequence shown here is derived from an EMBL/GenBank/DDBJ whole genome shotgun (WGS) entry which is preliminary data.</text>
</comment>
<feature type="transmembrane region" description="Helical" evidence="1">
    <location>
        <begin position="280"/>
        <end position="298"/>
    </location>
</feature>
<keyword evidence="1" id="KW-0812">Transmembrane</keyword>
<reference evidence="3 4" key="1">
    <citation type="submission" date="2019-01" db="EMBL/GenBank/DDBJ databases">
        <authorList>
            <person name="Chen W.-M."/>
        </authorList>
    </citation>
    <scope>NUCLEOTIDE SEQUENCE [LARGE SCALE GENOMIC DNA]</scope>
    <source>
        <strain evidence="3 4">HPM-16</strain>
    </source>
</reference>
<name>A0A437Q1C2_9GAMM</name>
<keyword evidence="2" id="KW-0732">Signal</keyword>
<dbReference type="Proteomes" id="UP000282818">
    <property type="component" value="Unassembled WGS sequence"/>
</dbReference>
<organism evidence="3 4">
    <name type="scientific">Neptunomonas marina</name>
    <dbReference type="NCBI Taxonomy" id="1815562"/>
    <lineage>
        <taxon>Bacteria</taxon>
        <taxon>Pseudomonadati</taxon>
        <taxon>Pseudomonadota</taxon>
        <taxon>Gammaproteobacteria</taxon>
        <taxon>Oceanospirillales</taxon>
        <taxon>Oceanospirillaceae</taxon>
        <taxon>Neptunomonas</taxon>
    </lineage>
</organism>
<protein>
    <recommendedName>
        <fullName evidence="5">PEP-CTERM sorting domain-containing protein</fullName>
    </recommendedName>
</protein>
<evidence type="ECO:0000256" key="2">
    <source>
        <dbReference type="SAM" id="SignalP"/>
    </source>
</evidence>
<dbReference type="EMBL" id="SACQ01000014">
    <property type="protein sequence ID" value="RVU28295.1"/>
    <property type="molecule type" value="Genomic_DNA"/>
</dbReference>
<keyword evidence="4" id="KW-1185">Reference proteome</keyword>
<evidence type="ECO:0000256" key="1">
    <source>
        <dbReference type="SAM" id="Phobius"/>
    </source>
</evidence>
<evidence type="ECO:0000313" key="3">
    <source>
        <dbReference type="EMBL" id="RVU28295.1"/>
    </source>
</evidence>
<accession>A0A437Q1C2</accession>
<evidence type="ECO:0008006" key="5">
    <source>
        <dbReference type="Google" id="ProtNLM"/>
    </source>
</evidence>
<feature type="signal peptide" evidence="2">
    <location>
        <begin position="1"/>
        <end position="28"/>
    </location>
</feature>
<evidence type="ECO:0000313" key="4">
    <source>
        <dbReference type="Proteomes" id="UP000282818"/>
    </source>
</evidence>
<dbReference type="RefSeq" id="WP_127696193.1">
    <property type="nucleotide sequence ID" value="NZ_SACQ01000014.1"/>
</dbReference>
<gene>
    <name evidence="3" type="ORF">EOE65_17635</name>
</gene>
<sequence>MRAHTYSGYLTLLFAVCAVFLFPSKASAYLMGDGGCTTDSVSITGISETSSGTPIYSGSLSATSCAGLFQGINDGPANNPDPNIGELEDGFLNGEPVKTGPRTEDGLDPLTFIDSTELQALSGDGIFDDPGWIHLAEIDADSGTRYSFLDTLDLASVLDVSLVCNLGPPNDCKGGTWNLAVDPAAIAAVQAILGPNSFDHLAFVFKSSTAVSIYDFDFIDLAPAIGGGFNFATAYTFTGNWNMDDFQNPNNNNAQGYSHISFWARDPADAADGTEIPTPGTLVLFGLGLLLLLFRLRLGRA</sequence>